<dbReference type="OrthoDB" id="197288at2157"/>
<dbReference type="GO" id="GO:0004368">
    <property type="term" value="F:glycerol-3-phosphate dehydrogenase (quinone) activity"/>
    <property type="evidence" value="ECO:0007669"/>
    <property type="project" value="InterPro"/>
</dbReference>
<dbReference type="AlphaFoldDB" id="A0A1I6GGC8"/>
<keyword evidence="2" id="KW-0288">FMN</keyword>
<keyword evidence="6" id="KW-1185">Reference proteome</keyword>
<proteinExistence type="predicted"/>
<keyword evidence="1" id="KW-0285">Flavoprotein</keyword>
<evidence type="ECO:0000256" key="3">
    <source>
        <dbReference type="ARBA" id="ARBA00023002"/>
    </source>
</evidence>
<sequence>MPIRDDVLVVGGGLAATTAALAAAESGKKVRLVAHKKSTLRQASGLIDVLGYADGDGPHADPYAAMADLSEDHPYRILGEEAVREGLRIFDEAVGEMYAGGHTDTNALVPTYGGTVKPTARYPASVAPGLASIDEDTLFVGFEGTTDFAANVVAEHVANAGVPFETRGVTLPFPKRFRADARLTRFAKALDEDERVDRGVGVRRALADTVREHTSGEDRVGFPAMLGDVHGDEVREDLESRLGMSVFEVPTGPPSLLGLKLEDRLFDALDDAGVRIATGNPAVGYEADGDRIEAVYVDQKGSRVPYHAEQFVLATGGLVGKGIDSDREGVTEPLFDCHVPHAEDRYDWSEEAAFGDHAFARFGVVPDEEMRPTTASGEPQFENLRAAGGVVGGADVAREKSASGVSLATAAVAGGRAGEEA</sequence>
<dbReference type="NCBIfam" id="TIGR03378">
    <property type="entry name" value="glycerol3P_GlpB"/>
    <property type="match status" value="1"/>
</dbReference>
<evidence type="ECO:0000256" key="2">
    <source>
        <dbReference type="ARBA" id="ARBA00022643"/>
    </source>
</evidence>
<dbReference type="STRING" id="555875.SAMN04488124_1002"/>
<dbReference type="NCBIfam" id="NF003722">
    <property type="entry name" value="PRK05329.1-5"/>
    <property type="match status" value="1"/>
</dbReference>
<feature type="domain" description="FAD-dependent oxidoreductase 2 FAD-binding" evidence="4">
    <location>
        <begin position="6"/>
        <end position="405"/>
    </location>
</feature>
<dbReference type="Proteomes" id="UP000243250">
    <property type="component" value="Unassembled WGS sequence"/>
</dbReference>
<dbReference type="InterPro" id="IPR003953">
    <property type="entry name" value="FAD-dep_OxRdtase_2_FAD-bd"/>
</dbReference>
<dbReference type="EMBL" id="FOYS01000002">
    <property type="protein sequence ID" value="SFR41246.1"/>
    <property type="molecule type" value="Genomic_DNA"/>
</dbReference>
<dbReference type="InterPro" id="IPR009158">
    <property type="entry name" value="G3P_DH_GlpB_su"/>
</dbReference>
<keyword evidence="3" id="KW-0560">Oxidoreductase</keyword>
<protein>
    <submittedName>
        <fullName evidence="5">Glycerol-3-phosphate dehydrogenase subunit B</fullName>
    </submittedName>
</protein>
<evidence type="ECO:0000313" key="5">
    <source>
        <dbReference type="EMBL" id="SFR41246.1"/>
    </source>
</evidence>
<dbReference type="Pfam" id="PF00890">
    <property type="entry name" value="FAD_binding_2"/>
    <property type="match status" value="1"/>
</dbReference>
<evidence type="ECO:0000313" key="6">
    <source>
        <dbReference type="Proteomes" id="UP000243250"/>
    </source>
</evidence>
<dbReference type="RefSeq" id="WP_089879392.1">
    <property type="nucleotide sequence ID" value="NZ_FOYS01000002.1"/>
</dbReference>
<organism evidence="5 6">
    <name type="scientific">Halogeometricum limi</name>
    <dbReference type="NCBI Taxonomy" id="555875"/>
    <lineage>
        <taxon>Archaea</taxon>
        <taxon>Methanobacteriati</taxon>
        <taxon>Methanobacteriota</taxon>
        <taxon>Stenosarchaea group</taxon>
        <taxon>Halobacteria</taxon>
        <taxon>Halobacteriales</taxon>
        <taxon>Haloferacaceae</taxon>
        <taxon>Halogeometricum</taxon>
    </lineage>
</organism>
<dbReference type="PIRSF" id="PIRSF000141">
    <property type="entry name" value="Anaerobic_G3P_dh"/>
    <property type="match status" value="1"/>
</dbReference>
<evidence type="ECO:0000256" key="1">
    <source>
        <dbReference type="ARBA" id="ARBA00022630"/>
    </source>
</evidence>
<dbReference type="Gene3D" id="3.50.50.60">
    <property type="entry name" value="FAD/NAD(P)-binding domain"/>
    <property type="match status" value="2"/>
</dbReference>
<dbReference type="SUPFAM" id="SSF51905">
    <property type="entry name" value="FAD/NAD(P)-binding domain"/>
    <property type="match status" value="1"/>
</dbReference>
<reference evidence="6" key="1">
    <citation type="submission" date="2016-10" db="EMBL/GenBank/DDBJ databases">
        <authorList>
            <person name="Varghese N."/>
            <person name="Submissions S."/>
        </authorList>
    </citation>
    <scope>NUCLEOTIDE SEQUENCE [LARGE SCALE GENOMIC DNA]</scope>
    <source>
        <strain evidence="6">CGMCC 1.8711</strain>
    </source>
</reference>
<dbReference type="GO" id="GO:0009331">
    <property type="term" value="C:glycerol-3-phosphate dehydrogenase (FAD) complex"/>
    <property type="evidence" value="ECO:0007669"/>
    <property type="project" value="InterPro"/>
</dbReference>
<dbReference type="InterPro" id="IPR036188">
    <property type="entry name" value="FAD/NAD-bd_sf"/>
</dbReference>
<name>A0A1I6GGC8_9EURY</name>
<accession>A0A1I6GGC8</accession>
<evidence type="ECO:0000259" key="4">
    <source>
        <dbReference type="Pfam" id="PF00890"/>
    </source>
</evidence>
<gene>
    <name evidence="5" type="ORF">SAMN04488124_1002</name>
</gene>